<keyword evidence="2" id="KW-1185">Reference proteome</keyword>
<dbReference type="AlphaFoldDB" id="W6ZC66"/>
<dbReference type="Proteomes" id="UP000054032">
    <property type="component" value="Unassembled WGS sequence"/>
</dbReference>
<accession>W6ZC66</accession>
<organism evidence="1 2">
    <name type="scientific">Bipolaris oryzae ATCC 44560</name>
    <dbReference type="NCBI Taxonomy" id="930090"/>
    <lineage>
        <taxon>Eukaryota</taxon>
        <taxon>Fungi</taxon>
        <taxon>Dikarya</taxon>
        <taxon>Ascomycota</taxon>
        <taxon>Pezizomycotina</taxon>
        <taxon>Dothideomycetes</taxon>
        <taxon>Pleosporomycetidae</taxon>
        <taxon>Pleosporales</taxon>
        <taxon>Pleosporineae</taxon>
        <taxon>Pleosporaceae</taxon>
        <taxon>Bipolaris</taxon>
    </lineage>
</organism>
<dbReference type="KEGG" id="bor:COCMIDRAFT_106481"/>
<dbReference type="GeneID" id="19118869"/>
<dbReference type="EMBL" id="KI964109">
    <property type="protein sequence ID" value="EUC41321.1"/>
    <property type="molecule type" value="Genomic_DNA"/>
</dbReference>
<name>W6ZC66_COCMI</name>
<evidence type="ECO:0000313" key="2">
    <source>
        <dbReference type="Proteomes" id="UP000054032"/>
    </source>
</evidence>
<dbReference type="RefSeq" id="XP_007692177.1">
    <property type="nucleotide sequence ID" value="XM_007693987.1"/>
</dbReference>
<proteinExistence type="predicted"/>
<protein>
    <submittedName>
        <fullName evidence="1">Uncharacterized protein</fullName>
    </submittedName>
</protein>
<gene>
    <name evidence="1" type="ORF">COCMIDRAFT_106481</name>
</gene>
<reference evidence="1 2" key="1">
    <citation type="journal article" date="2013" name="PLoS Genet.">
        <title>Comparative genome structure, secondary metabolite, and effector coding capacity across Cochliobolus pathogens.</title>
        <authorList>
            <person name="Condon B.J."/>
            <person name="Leng Y."/>
            <person name="Wu D."/>
            <person name="Bushley K.E."/>
            <person name="Ohm R.A."/>
            <person name="Otillar R."/>
            <person name="Martin J."/>
            <person name="Schackwitz W."/>
            <person name="Grimwood J."/>
            <person name="MohdZainudin N."/>
            <person name="Xue C."/>
            <person name="Wang R."/>
            <person name="Manning V.A."/>
            <person name="Dhillon B."/>
            <person name="Tu Z.J."/>
            <person name="Steffenson B.J."/>
            <person name="Salamov A."/>
            <person name="Sun H."/>
            <person name="Lowry S."/>
            <person name="LaButti K."/>
            <person name="Han J."/>
            <person name="Copeland A."/>
            <person name="Lindquist E."/>
            <person name="Barry K."/>
            <person name="Schmutz J."/>
            <person name="Baker S.E."/>
            <person name="Ciuffetti L.M."/>
            <person name="Grigoriev I.V."/>
            <person name="Zhong S."/>
            <person name="Turgeon B.G."/>
        </authorList>
    </citation>
    <scope>NUCLEOTIDE SEQUENCE [LARGE SCALE GENOMIC DNA]</scope>
    <source>
        <strain evidence="1 2">ATCC 44560</strain>
    </source>
</reference>
<sequence>MVVILRLKWRRVTSPARLGAKMAQSVFYSYLDVRPTSSFAHLTQNPVHPSSIPSEKGAYVVTFKDQVFKQKRPLRRAHANWQYCTLLTMPLGSHQSTYYGFLFSKCIAQYVDHISHGRTRRPRFRGSSVAPSLV</sequence>
<dbReference type="HOGENOM" id="CLU_1895824_0_0_1"/>
<evidence type="ECO:0000313" key="1">
    <source>
        <dbReference type="EMBL" id="EUC41321.1"/>
    </source>
</evidence>